<sequence length="113" mass="12932">MLQTEFEFTLPKGYLDESGNLHRKGVMRLSRAIDEIAPLKDPRVKANPAYATVLILSRVIIRLGALEEITPAVIENFFAADLNYLQQFYRHINELDEPKENQAATRKSSEEEI</sequence>
<organism evidence="1 2">
    <name type="scientific">Gloeothece verrucosa (strain PCC 7822)</name>
    <name type="common">Cyanothece sp. (strain PCC 7822)</name>
    <dbReference type="NCBI Taxonomy" id="497965"/>
    <lineage>
        <taxon>Bacteria</taxon>
        <taxon>Bacillati</taxon>
        <taxon>Cyanobacteriota</taxon>
        <taxon>Cyanophyceae</taxon>
        <taxon>Oscillatoriophycideae</taxon>
        <taxon>Chroococcales</taxon>
        <taxon>Aphanothecaceae</taxon>
        <taxon>Gloeothece</taxon>
        <taxon>Gloeothece verrucosa</taxon>
    </lineage>
</organism>
<dbReference type="OrthoDB" id="9802230at2"/>
<dbReference type="KEGG" id="cyj:Cyan7822_4452"/>
<dbReference type="AlphaFoldDB" id="E0UC28"/>
<dbReference type="STRING" id="497965.Cyan7822_4452"/>
<dbReference type="Proteomes" id="UP000008206">
    <property type="component" value="Chromosome"/>
</dbReference>
<dbReference type="eggNOG" id="ENOG5031S84">
    <property type="taxonomic scope" value="Bacteria"/>
</dbReference>
<keyword evidence="2" id="KW-1185">Reference proteome</keyword>
<dbReference type="RefSeq" id="WP_013324429.1">
    <property type="nucleotide sequence ID" value="NC_014501.1"/>
</dbReference>
<evidence type="ECO:0000313" key="2">
    <source>
        <dbReference type="Proteomes" id="UP000008206"/>
    </source>
</evidence>
<name>E0UC28_GLOV7</name>
<dbReference type="HOGENOM" id="CLU_122416_1_0_3"/>
<evidence type="ECO:0000313" key="1">
    <source>
        <dbReference type="EMBL" id="ADN16366.1"/>
    </source>
</evidence>
<dbReference type="EMBL" id="CP002198">
    <property type="protein sequence ID" value="ADN16366.1"/>
    <property type="molecule type" value="Genomic_DNA"/>
</dbReference>
<protein>
    <recommendedName>
        <fullName evidence="3">Phage tail assembly protein</fullName>
    </recommendedName>
</protein>
<accession>E0UC28</accession>
<gene>
    <name evidence="1" type="ordered locus">Cyan7822_4452</name>
</gene>
<proteinExistence type="predicted"/>
<evidence type="ECO:0008006" key="3">
    <source>
        <dbReference type="Google" id="ProtNLM"/>
    </source>
</evidence>
<reference evidence="2" key="1">
    <citation type="journal article" date="2011" name="MBio">
        <title>Novel metabolic attributes of the genus Cyanothece, comprising a group of unicellular nitrogen-fixing Cyanobacteria.</title>
        <authorList>
            <person name="Bandyopadhyay A."/>
            <person name="Elvitigala T."/>
            <person name="Welsh E."/>
            <person name="Stockel J."/>
            <person name="Liberton M."/>
            <person name="Min H."/>
            <person name="Sherman L.A."/>
            <person name="Pakrasi H.B."/>
        </authorList>
    </citation>
    <scope>NUCLEOTIDE SEQUENCE [LARGE SCALE GENOMIC DNA]</scope>
    <source>
        <strain evidence="2">PCC 7822</strain>
    </source>
</reference>